<dbReference type="EMBL" id="JBDFQZ010000012">
    <property type="protein sequence ID" value="KAK9673871.1"/>
    <property type="molecule type" value="Genomic_DNA"/>
</dbReference>
<feature type="domain" description="Reverse transcriptase zinc-binding" evidence="1">
    <location>
        <begin position="209"/>
        <end position="303"/>
    </location>
</feature>
<evidence type="ECO:0000313" key="2">
    <source>
        <dbReference type="EMBL" id="KAK9673871.1"/>
    </source>
</evidence>
<reference evidence="2" key="1">
    <citation type="submission" date="2024-03" db="EMBL/GenBank/DDBJ databases">
        <title>WGS assembly of Saponaria officinalis var. Norfolk2.</title>
        <authorList>
            <person name="Jenkins J."/>
            <person name="Shu S."/>
            <person name="Grimwood J."/>
            <person name="Barry K."/>
            <person name="Goodstein D."/>
            <person name="Schmutz J."/>
            <person name="Leebens-Mack J."/>
            <person name="Osbourn A."/>
        </authorList>
    </citation>
    <scope>NUCLEOTIDE SEQUENCE [LARGE SCALE GENOMIC DNA]</scope>
    <source>
        <strain evidence="2">JIC</strain>
    </source>
</reference>
<evidence type="ECO:0000313" key="3">
    <source>
        <dbReference type="Proteomes" id="UP001443914"/>
    </source>
</evidence>
<dbReference type="Pfam" id="PF13966">
    <property type="entry name" value="zf-RVT"/>
    <property type="match status" value="1"/>
</dbReference>
<proteinExistence type="predicted"/>
<dbReference type="AlphaFoldDB" id="A0AAW1HCX3"/>
<dbReference type="PANTHER" id="PTHR33116:SF86">
    <property type="entry name" value="REVERSE TRANSCRIPTASE DOMAIN-CONTAINING PROTEIN"/>
    <property type="match status" value="1"/>
</dbReference>
<comment type="caution">
    <text evidence="2">The sequence shown here is derived from an EMBL/GenBank/DDBJ whole genome shotgun (WGS) entry which is preliminary data.</text>
</comment>
<dbReference type="Proteomes" id="UP001443914">
    <property type="component" value="Unassembled WGS sequence"/>
</dbReference>
<organism evidence="2 3">
    <name type="scientific">Saponaria officinalis</name>
    <name type="common">Common soapwort</name>
    <name type="synonym">Lychnis saponaria</name>
    <dbReference type="NCBI Taxonomy" id="3572"/>
    <lineage>
        <taxon>Eukaryota</taxon>
        <taxon>Viridiplantae</taxon>
        <taxon>Streptophyta</taxon>
        <taxon>Embryophyta</taxon>
        <taxon>Tracheophyta</taxon>
        <taxon>Spermatophyta</taxon>
        <taxon>Magnoliopsida</taxon>
        <taxon>eudicotyledons</taxon>
        <taxon>Gunneridae</taxon>
        <taxon>Pentapetalae</taxon>
        <taxon>Caryophyllales</taxon>
        <taxon>Caryophyllaceae</taxon>
        <taxon>Caryophylleae</taxon>
        <taxon>Saponaria</taxon>
    </lineage>
</organism>
<evidence type="ECO:0000259" key="1">
    <source>
        <dbReference type="Pfam" id="PF13966"/>
    </source>
</evidence>
<sequence length="381" mass="44298">MSVFKIPNFFCDEIRKLVAQFWWGQKAGERKIHWVAWKKLCAPKDCGGLGYRDYQQFNMALLGKQAWRLCIGVDSLAARVLKGKYYPTSSFFDATLGHNPSYTWRSILEGRSTLLKGVRRRVGDGASIKIWSEPWIPGTQTGLVISRKQEDCAWEHVSELMVTGRMQWDAEKVRRGFLPFEAERILSIPLSARGLDDSWFWPWEKDGEYSVRSAYKILHGWDDEGLVASSSESNKWIWAGIWQSPILPRIKTFFWQLCKEALPTKARITKRMGRGDGLCPVCWADEEGDLHVFRDCGWVRGFWAEDDLEVVGRDVSEWVSGVWELLGTQERVRFMTACWVIWNARNRWVFEGEEVSVRRVRRRELRAGRGEGGCWWRKKGM</sequence>
<accession>A0AAW1HCX3</accession>
<gene>
    <name evidence="2" type="ORF">RND81_12G195100</name>
</gene>
<dbReference type="InterPro" id="IPR026960">
    <property type="entry name" value="RVT-Znf"/>
</dbReference>
<name>A0AAW1HCX3_SAPOF</name>
<protein>
    <recommendedName>
        <fullName evidence="1">Reverse transcriptase zinc-binding domain-containing protein</fullName>
    </recommendedName>
</protein>
<keyword evidence="3" id="KW-1185">Reference proteome</keyword>
<dbReference type="PANTHER" id="PTHR33116">
    <property type="entry name" value="REVERSE TRANSCRIPTASE ZINC-BINDING DOMAIN-CONTAINING PROTEIN-RELATED-RELATED"/>
    <property type="match status" value="1"/>
</dbReference>